<organism evidence="2 3">
    <name type="scientific">Ceratitis capitata</name>
    <name type="common">Mediterranean fruit fly</name>
    <name type="synonym">Tephritis capitata</name>
    <dbReference type="NCBI Taxonomy" id="7213"/>
    <lineage>
        <taxon>Eukaryota</taxon>
        <taxon>Metazoa</taxon>
        <taxon>Ecdysozoa</taxon>
        <taxon>Arthropoda</taxon>
        <taxon>Hexapoda</taxon>
        <taxon>Insecta</taxon>
        <taxon>Pterygota</taxon>
        <taxon>Neoptera</taxon>
        <taxon>Endopterygota</taxon>
        <taxon>Diptera</taxon>
        <taxon>Brachycera</taxon>
        <taxon>Muscomorpha</taxon>
        <taxon>Tephritoidea</taxon>
        <taxon>Tephritidae</taxon>
        <taxon>Ceratitis</taxon>
        <taxon>Ceratitis</taxon>
    </lineage>
</organism>
<dbReference type="EMBL" id="CAJHJT010000034">
    <property type="protein sequence ID" value="CAD7003162.1"/>
    <property type="molecule type" value="Genomic_DNA"/>
</dbReference>
<evidence type="ECO:0000313" key="3">
    <source>
        <dbReference type="Proteomes" id="UP000606786"/>
    </source>
</evidence>
<dbReference type="AlphaFoldDB" id="A0A811UVF1"/>
<sequence length="52" mass="6336">FENKTSNCENDDDLNPDWILNPEDRHPQHMKIWKIQSTPRRKCNAQMLKKRD</sequence>
<keyword evidence="3" id="KW-1185">Reference proteome</keyword>
<dbReference type="Proteomes" id="UP000606786">
    <property type="component" value="Unassembled WGS sequence"/>
</dbReference>
<accession>A0A811UVF1</accession>
<name>A0A811UVF1_CERCA</name>
<reference evidence="2" key="1">
    <citation type="submission" date="2020-11" db="EMBL/GenBank/DDBJ databases">
        <authorList>
            <person name="Whitehead M."/>
        </authorList>
    </citation>
    <scope>NUCLEOTIDE SEQUENCE</scope>
    <source>
        <strain evidence="2">EGII</strain>
    </source>
</reference>
<comment type="caution">
    <text evidence="2">The sequence shown here is derived from an EMBL/GenBank/DDBJ whole genome shotgun (WGS) entry which is preliminary data.</text>
</comment>
<protein>
    <submittedName>
        <fullName evidence="2">(Mediterranean fruit fly) hypothetical protein</fullName>
    </submittedName>
</protein>
<proteinExistence type="predicted"/>
<evidence type="ECO:0000313" key="2">
    <source>
        <dbReference type="EMBL" id="CAD7003162.1"/>
    </source>
</evidence>
<feature type="region of interest" description="Disordered" evidence="1">
    <location>
        <begin position="1"/>
        <end position="23"/>
    </location>
</feature>
<evidence type="ECO:0000256" key="1">
    <source>
        <dbReference type="SAM" id="MobiDB-lite"/>
    </source>
</evidence>
<feature type="non-terminal residue" evidence="2">
    <location>
        <position position="1"/>
    </location>
</feature>
<gene>
    <name evidence="2" type="ORF">CCAP1982_LOCUS11623</name>
</gene>